<sequence length="148" mass="15754">MAKTLFVRVQPKSGQKTFFRCGIQFSQDWLPVYDVDAATAKRLKEEQMLEVSETRPAELENETLNAADPAGGSSAGSASDAPAAAPEDQTERYAAIKTAIAALDKADATAWTKGGSPNTKALEALTGWPVNAIDRDAVWAEINAQAAQ</sequence>
<gene>
    <name evidence="2" type="ORF">SKTS_33150</name>
</gene>
<keyword evidence="3" id="KW-1185">Reference proteome</keyword>
<evidence type="ECO:0000313" key="2">
    <source>
        <dbReference type="EMBL" id="BCB28429.1"/>
    </source>
</evidence>
<dbReference type="Proteomes" id="UP000502260">
    <property type="component" value="Chromosome"/>
</dbReference>
<feature type="compositionally biased region" description="Low complexity" evidence="1">
    <location>
        <begin position="66"/>
        <end position="86"/>
    </location>
</feature>
<accession>A0A6F8VI91</accession>
<dbReference type="SUPFAM" id="SSF160059">
    <property type="entry name" value="PriA/YqbF domain"/>
    <property type="match status" value="1"/>
</dbReference>
<dbReference type="EMBL" id="AP022853">
    <property type="protein sequence ID" value="BCB28429.1"/>
    <property type="molecule type" value="Genomic_DNA"/>
</dbReference>
<dbReference type="RefSeq" id="WP_173067817.1">
    <property type="nucleotide sequence ID" value="NZ_AP022853.1"/>
</dbReference>
<feature type="region of interest" description="Disordered" evidence="1">
    <location>
        <begin position="48"/>
        <end position="90"/>
    </location>
</feature>
<evidence type="ECO:0000256" key="1">
    <source>
        <dbReference type="SAM" id="MobiDB-lite"/>
    </source>
</evidence>
<dbReference type="AlphaFoldDB" id="A0A6F8VI91"/>
<evidence type="ECO:0000313" key="3">
    <source>
        <dbReference type="Proteomes" id="UP000502260"/>
    </source>
</evidence>
<protein>
    <recommendedName>
        <fullName evidence="4">Mu-like prophage FluMu N-terminal domain-containing protein</fullName>
    </recommendedName>
</protein>
<reference evidence="3" key="1">
    <citation type="submission" date="2020-03" db="EMBL/GenBank/DDBJ databases">
        <title>Complete genome sequence of sulfur-oxidizing bacterium skT11.</title>
        <authorList>
            <person name="Kanda M."/>
            <person name="Kojima H."/>
            <person name="Fukui M."/>
        </authorList>
    </citation>
    <scope>NUCLEOTIDE SEQUENCE [LARGE SCALE GENOMIC DNA]</scope>
    <source>
        <strain evidence="3">skT11</strain>
    </source>
</reference>
<feature type="compositionally biased region" description="Basic and acidic residues" evidence="1">
    <location>
        <begin position="48"/>
        <end position="58"/>
    </location>
</feature>
<name>A0A6F8VI91_9PROT</name>
<proteinExistence type="predicted"/>
<organism evidence="2 3">
    <name type="scientific">Sulfurimicrobium lacus</name>
    <dbReference type="NCBI Taxonomy" id="2715678"/>
    <lineage>
        <taxon>Bacteria</taxon>
        <taxon>Pseudomonadati</taxon>
        <taxon>Pseudomonadota</taxon>
        <taxon>Betaproteobacteria</taxon>
        <taxon>Nitrosomonadales</taxon>
        <taxon>Sulfuricellaceae</taxon>
        <taxon>Sulfurimicrobium</taxon>
    </lineage>
</organism>
<dbReference type="KEGG" id="slac:SKTS_33150"/>
<evidence type="ECO:0008006" key="4">
    <source>
        <dbReference type="Google" id="ProtNLM"/>
    </source>
</evidence>